<evidence type="ECO:0000256" key="1">
    <source>
        <dbReference type="ARBA" id="ARBA00022679"/>
    </source>
</evidence>
<dbReference type="AlphaFoldDB" id="A0A0A2X821"/>
<evidence type="ECO:0000313" key="6">
    <source>
        <dbReference type="EMBL" id="KGQ21389.2"/>
    </source>
</evidence>
<comment type="caution">
    <text evidence="5">Lacks conserved residue(s) required for the propagation of feature annotation.</text>
</comment>
<dbReference type="EMBL" id="JPSL02000038">
    <property type="protein sequence ID" value="KGQ21389.2"/>
    <property type="molecule type" value="Genomic_DNA"/>
</dbReference>
<keyword evidence="1 5" id="KW-0808">Transferase</keyword>
<sequence>MVRRLLALSRPLYWYYERRLLSEVKRGPMPRHLGLILDGNRRYARALGLSPTKGHEFGVHKAYEVLEWCLELGIRTVTVWVFSTDNFKRPREEVDTLMRLFVEEARKMAEDHRIHAHQVQVRVIGRREGFGEEVLRALEELEGRTRHHQGMVLNIAMGYGGREEIVDAVKGLLREAEAQGLSPGALAERLSPEDIARHLYTSGLPDPDFIIRTSGEVRLSGFLLWQSAYSEFYFVDVLWPEFRKIDFLRALRSYQARERRFGR</sequence>
<dbReference type="Pfam" id="PF01255">
    <property type="entry name" value="Prenyltransf"/>
    <property type="match status" value="1"/>
</dbReference>
<dbReference type="PANTHER" id="PTHR10291:SF43">
    <property type="entry name" value="DEHYDRODOLICHYL DIPHOSPHATE SYNTHASE COMPLEX SUBUNIT DHDDS"/>
    <property type="match status" value="1"/>
</dbReference>
<protein>
    <recommendedName>
        <fullName evidence="5">Isoprenyl transferase</fullName>
        <ecNumber evidence="5">2.5.1.-</ecNumber>
    </recommendedName>
</protein>
<dbReference type="GO" id="GO:0000287">
    <property type="term" value="F:magnesium ion binding"/>
    <property type="evidence" value="ECO:0007669"/>
    <property type="project" value="UniProtKB-UniRule"/>
</dbReference>
<feature type="binding site" evidence="5">
    <location>
        <begin position="83"/>
        <end position="85"/>
    </location>
    <ligand>
        <name>substrate</name>
    </ligand>
</feature>
<feature type="active site" description="Proton acceptor" evidence="5">
    <location>
        <position position="86"/>
    </location>
</feature>
<evidence type="ECO:0000256" key="5">
    <source>
        <dbReference type="HAMAP-Rule" id="MF_01139"/>
    </source>
</evidence>
<dbReference type="HAMAP" id="MF_01139">
    <property type="entry name" value="ISPT"/>
    <property type="match status" value="1"/>
</dbReference>
<name>A0A0A2X821_THEFI</name>
<evidence type="ECO:0000256" key="2">
    <source>
        <dbReference type="ARBA" id="ARBA00022723"/>
    </source>
</evidence>
<comment type="function">
    <text evidence="5">Catalyzes the condensation of isopentenyl diphosphate (IPP) with allylic pyrophosphates generating different type of terpenoids.</text>
</comment>
<feature type="binding site" evidence="5">
    <location>
        <position position="87"/>
    </location>
    <ligand>
        <name>substrate</name>
    </ligand>
</feature>
<evidence type="ECO:0000256" key="4">
    <source>
        <dbReference type="ARBA" id="ARBA00038453"/>
    </source>
</evidence>
<dbReference type="OrthoDB" id="4191603at2"/>
<organism evidence="6 7">
    <name type="scientific">Thermus filiformis</name>
    <dbReference type="NCBI Taxonomy" id="276"/>
    <lineage>
        <taxon>Bacteria</taxon>
        <taxon>Thermotogati</taxon>
        <taxon>Deinococcota</taxon>
        <taxon>Deinococci</taxon>
        <taxon>Thermales</taxon>
        <taxon>Thermaceae</taxon>
        <taxon>Thermus</taxon>
    </lineage>
</organism>
<dbReference type="GO" id="GO:0045547">
    <property type="term" value="F:ditrans,polycis-polyprenyl diphosphate synthase [(2E,6E)-farnesyl diphosphate specific] activity"/>
    <property type="evidence" value="ECO:0007669"/>
    <property type="project" value="TreeGrafter"/>
</dbReference>
<dbReference type="InterPro" id="IPR018520">
    <property type="entry name" value="UPP_synth-like_CS"/>
</dbReference>
<comment type="subunit">
    <text evidence="5">Homodimer.</text>
</comment>
<evidence type="ECO:0000256" key="3">
    <source>
        <dbReference type="ARBA" id="ARBA00022842"/>
    </source>
</evidence>
<feature type="binding site" evidence="5">
    <location>
        <position position="231"/>
    </location>
    <ligand>
        <name>Mg(2+)</name>
        <dbReference type="ChEBI" id="CHEBI:18420"/>
    </ligand>
</feature>
<dbReference type="EC" id="2.5.1.-" evidence="5"/>
<dbReference type="Proteomes" id="UP000030364">
    <property type="component" value="Unassembled WGS sequence"/>
</dbReference>
<comment type="cofactor">
    <cofactor evidence="5">
        <name>Mg(2+)</name>
        <dbReference type="ChEBI" id="CHEBI:18420"/>
    </cofactor>
    <text evidence="5">Binds 2 magnesium ions per subunit.</text>
</comment>
<feature type="binding site" evidence="5">
    <location>
        <position position="212"/>
    </location>
    <ligand>
        <name>substrate</name>
    </ligand>
</feature>
<keyword evidence="2 5" id="KW-0479">Metal-binding</keyword>
<dbReference type="NCBIfam" id="TIGR00055">
    <property type="entry name" value="uppS"/>
    <property type="match status" value="1"/>
</dbReference>
<dbReference type="NCBIfam" id="NF011409">
    <property type="entry name" value="PRK14835.1"/>
    <property type="match status" value="1"/>
</dbReference>
<feature type="binding site" evidence="5">
    <location>
        <position position="89"/>
    </location>
    <ligand>
        <name>substrate</name>
    </ligand>
</feature>
<dbReference type="InterPro" id="IPR036424">
    <property type="entry name" value="UPP_synth-like_sf"/>
</dbReference>
<proteinExistence type="inferred from homology"/>
<dbReference type="GO" id="GO:0033850">
    <property type="term" value="F:Z-farnesyl diphosphate synthase activity"/>
    <property type="evidence" value="ECO:0007669"/>
    <property type="project" value="UniProtKB-ARBA"/>
</dbReference>
<dbReference type="FunFam" id="3.40.1180.10:FF:000003">
    <property type="entry name" value="Isoprenyl transferase 2"/>
    <property type="match status" value="1"/>
</dbReference>
<comment type="similarity">
    <text evidence="4">Belongs to the UPP synthase family. Z-FPP synthase subfamily.</text>
</comment>
<dbReference type="Gene3D" id="3.40.1180.10">
    <property type="entry name" value="Decaprenyl diphosphate synthase-like"/>
    <property type="match status" value="1"/>
</dbReference>
<feature type="binding site" evidence="5">
    <location>
        <position position="38"/>
    </location>
    <ligand>
        <name>Mg(2+)</name>
        <dbReference type="ChEBI" id="CHEBI:18420"/>
    </ligand>
</feature>
<feature type="active site" evidence="5">
    <location>
        <position position="38"/>
    </location>
</feature>
<dbReference type="CDD" id="cd00475">
    <property type="entry name" value="Cis_IPPS"/>
    <property type="match status" value="1"/>
</dbReference>
<feature type="binding site" evidence="5">
    <location>
        <begin position="218"/>
        <end position="220"/>
    </location>
    <ligand>
        <name>substrate</name>
    </ligand>
</feature>
<dbReference type="GO" id="GO:0016094">
    <property type="term" value="P:polyprenol biosynthetic process"/>
    <property type="evidence" value="ECO:0007669"/>
    <property type="project" value="TreeGrafter"/>
</dbReference>
<gene>
    <name evidence="6" type="ORF">THFILI_04410</name>
</gene>
<feature type="binding site" evidence="5">
    <location>
        <position position="55"/>
    </location>
    <ligand>
        <name>substrate</name>
    </ligand>
</feature>
<reference evidence="6 7" key="1">
    <citation type="journal article" date="2015" name="Genome Announc.">
        <title>Draft Genome Sequence of the Thermophile Thermus filiformis ATCC 43280, Producer of Carotenoid-(Di)glucoside-Branched Fatty Acid (Di)esters and Source of Hyperthermostable Enzymes of Biotechnological Interest.</title>
        <authorList>
            <person name="Mandelli F."/>
            <person name="Oliveira Ramires B."/>
            <person name="Couger M.B."/>
            <person name="Paixao D.A."/>
            <person name="Camilo C.M."/>
            <person name="Polikarpov I."/>
            <person name="Prade R."/>
            <person name="Riano-Pachon D.M."/>
            <person name="Squina F.M."/>
        </authorList>
    </citation>
    <scope>NUCLEOTIDE SEQUENCE [LARGE SCALE GENOMIC DNA]</scope>
    <source>
        <strain evidence="6 7">ATCC 43280</strain>
    </source>
</reference>
<dbReference type="InterPro" id="IPR001441">
    <property type="entry name" value="UPP_synth-like"/>
</dbReference>
<keyword evidence="3 5" id="KW-0460">Magnesium</keyword>
<evidence type="ECO:0000313" key="7">
    <source>
        <dbReference type="Proteomes" id="UP000030364"/>
    </source>
</evidence>
<comment type="caution">
    <text evidence="6">The sequence shown here is derived from an EMBL/GenBank/DDBJ whole genome shotgun (WGS) entry which is preliminary data.</text>
</comment>
<dbReference type="PROSITE" id="PS01066">
    <property type="entry name" value="UPP_SYNTHASE"/>
    <property type="match status" value="1"/>
</dbReference>
<accession>A0A0A2X821</accession>
<dbReference type="SUPFAM" id="SSF64005">
    <property type="entry name" value="Undecaprenyl diphosphate synthase"/>
    <property type="match status" value="1"/>
</dbReference>
<dbReference type="PANTHER" id="PTHR10291">
    <property type="entry name" value="DEHYDRODOLICHYL DIPHOSPHATE SYNTHASE FAMILY MEMBER"/>
    <property type="match status" value="1"/>
</dbReference>
<keyword evidence="7" id="KW-1185">Reference proteome</keyword>
<feature type="binding site" evidence="5">
    <location>
        <begin position="39"/>
        <end position="42"/>
    </location>
    <ligand>
        <name>substrate</name>
    </ligand>
</feature>
<dbReference type="RefSeq" id="WP_038066081.1">
    <property type="nucleotide sequence ID" value="NZ_JPSL02000038.1"/>
</dbReference>
<dbReference type="STRING" id="276.THFILI_04410"/>